<dbReference type="AlphaFoldDB" id="A0A7J7CIZ6"/>
<name>A0A7J7CIZ6_TRIWF</name>
<feature type="region of interest" description="Disordered" evidence="1">
    <location>
        <begin position="57"/>
        <end position="125"/>
    </location>
</feature>
<feature type="compositionally biased region" description="Polar residues" evidence="1">
    <location>
        <begin position="57"/>
        <end position="73"/>
    </location>
</feature>
<gene>
    <name evidence="2" type="ORF">HS088_TW16G00460</name>
</gene>
<reference evidence="2 3" key="1">
    <citation type="journal article" date="2020" name="Nat. Commun.">
        <title>Genome of Tripterygium wilfordii and identification of cytochrome P450 involved in triptolide biosynthesis.</title>
        <authorList>
            <person name="Tu L."/>
            <person name="Su P."/>
            <person name="Zhang Z."/>
            <person name="Gao L."/>
            <person name="Wang J."/>
            <person name="Hu T."/>
            <person name="Zhou J."/>
            <person name="Zhang Y."/>
            <person name="Zhao Y."/>
            <person name="Liu Y."/>
            <person name="Song Y."/>
            <person name="Tong Y."/>
            <person name="Lu Y."/>
            <person name="Yang J."/>
            <person name="Xu C."/>
            <person name="Jia M."/>
            <person name="Peters R.J."/>
            <person name="Huang L."/>
            <person name="Gao W."/>
        </authorList>
    </citation>
    <scope>NUCLEOTIDE SEQUENCE [LARGE SCALE GENOMIC DNA]</scope>
    <source>
        <strain evidence="3">cv. XIE 37</strain>
        <tissue evidence="2">Leaf</tissue>
    </source>
</reference>
<comment type="caution">
    <text evidence="2">The sequence shown here is derived from an EMBL/GenBank/DDBJ whole genome shotgun (WGS) entry which is preliminary data.</text>
</comment>
<evidence type="ECO:0000313" key="2">
    <source>
        <dbReference type="EMBL" id="KAF5734019.1"/>
    </source>
</evidence>
<feature type="compositionally biased region" description="Basic and acidic residues" evidence="1">
    <location>
        <begin position="76"/>
        <end position="89"/>
    </location>
</feature>
<dbReference type="InParanoid" id="A0A7J7CIZ6"/>
<sequence length="140" mass="15559">MEEGMPGIKETKSPAYKNTLISLAFVSPLTETLGILPTNQVLKRNQLLIVSIKSLSRSDPTNGRLTTNSTLSLPKSEIDLNQREKEMGKDVAAAHPMNSEGSHSYTNNSSFQRKPPVSATRFHDLVGMRKRVPKYQYPSD</sequence>
<protein>
    <submittedName>
        <fullName evidence="2">Uncharacterized protein</fullName>
    </submittedName>
</protein>
<feature type="compositionally biased region" description="Polar residues" evidence="1">
    <location>
        <begin position="99"/>
        <end position="112"/>
    </location>
</feature>
<evidence type="ECO:0000313" key="3">
    <source>
        <dbReference type="Proteomes" id="UP000593562"/>
    </source>
</evidence>
<dbReference type="EMBL" id="JAAARO010000016">
    <property type="protein sequence ID" value="KAF5734019.1"/>
    <property type="molecule type" value="Genomic_DNA"/>
</dbReference>
<accession>A0A7J7CIZ6</accession>
<keyword evidence="3" id="KW-1185">Reference proteome</keyword>
<organism evidence="2 3">
    <name type="scientific">Tripterygium wilfordii</name>
    <name type="common">Thunder God vine</name>
    <dbReference type="NCBI Taxonomy" id="458696"/>
    <lineage>
        <taxon>Eukaryota</taxon>
        <taxon>Viridiplantae</taxon>
        <taxon>Streptophyta</taxon>
        <taxon>Embryophyta</taxon>
        <taxon>Tracheophyta</taxon>
        <taxon>Spermatophyta</taxon>
        <taxon>Magnoliopsida</taxon>
        <taxon>eudicotyledons</taxon>
        <taxon>Gunneridae</taxon>
        <taxon>Pentapetalae</taxon>
        <taxon>rosids</taxon>
        <taxon>fabids</taxon>
        <taxon>Celastrales</taxon>
        <taxon>Celastraceae</taxon>
        <taxon>Tripterygium</taxon>
    </lineage>
</organism>
<evidence type="ECO:0000256" key="1">
    <source>
        <dbReference type="SAM" id="MobiDB-lite"/>
    </source>
</evidence>
<proteinExistence type="predicted"/>
<dbReference type="Proteomes" id="UP000593562">
    <property type="component" value="Unassembled WGS sequence"/>
</dbReference>